<dbReference type="Proteomes" id="UP000796761">
    <property type="component" value="Unassembled WGS sequence"/>
</dbReference>
<proteinExistence type="predicted"/>
<dbReference type="AlphaFoldDB" id="A0A8K1LJC3"/>
<name>A0A8K1LJC3_9PASS</name>
<protein>
    <submittedName>
        <fullName evidence="1">Uncharacterized protein</fullName>
    </submittedName>
</protein>
<comment type="caution">
    <text evidence="1">The sequence shown here is derived from an EMBL/GenBank/DDBJ whole genome shotgun (WGS) entry which is preliminary data.</text>
</comment>
<dbReference type="EMBL" id="SWJQ01000341">
    <property type="protein sequence ID" value="TRZ15992.1"/>
    <property type="molecule type" value="Genomic_DNA"/>
</dbReference>
<organism evidence="1 2">
    <name type="scientific">Zosterops borbonicus</name>
    <dbReference type="NCBI Taxonomy" id="364589"/>
    <lineage>
        <taxon>Eukaryota</taxon>
        <taxon>Metazoa</taxon>
        <taxon>Chordata</taxon>
        <taxon>Craniata</taxon>
        <taxon>Vertebrata</taxon>
        <taxon>Euteleostomi</taxon>
        <taxon>Archelosauria</taxon>
        <taxon>Archosauria</taxon>
        <taxon>Dinosauria</taxon>
        <taxon>Saurischia</taxon>
        <taxon>Theropoda</taxon>
        <taxon>Coelurosauria</taxon>
        <taxon>Aves</taxon>
        <taxon>Neognathae</taxon>
        <taxon>Neoaves</taxon>
        <taxon>Telluraves</taxon>
        <taxon>Australaves</taxon>
        <taxon>Passeriformes</taxon>
        <taxon>Sylvioidea</taxon>
        <taxon>Zosteropidae</taxon>
        <taxon>Zosterops</taxon>
    </lineage>
</organism>
<evidence type="ECO:0000313" key="2">
    <source>
        <dbReference type="Proteomes" id="UP000796761"/>
    </source>
</evidence>
<sequence length="157" mass="17711">MLKFWGKMGFKAYSHIFTEFLQLAYPFDCKVMNKASEMAFPEISVCLLKTTPSLAFIIYFPGLKTALEYQMALAKMDQYGPSLPGCFGGGATMLIELLQQPDLKSSALGINENSTLKSIELADWHVDEVKDLKDTFKLQEVNEHPADYESENVRIII</sequence>
<reference evidence="1" key="1">
    <citation type="submission" date="2019-04" db="EMBL/GenBank/DDBJ databases">
        <title>Genome assembly of Zosterops borbonicus 15179.</title>
        <authorList>
            <person name="Leroy T."/>
            <person name="Anselmetti Y."/>
            <person name="Tilak M.-K."/>
            <person name="Nabholz B."/>
        </authorList>
    </citation>
    <scope>NUCLEOTIDE SEQUENCE</scope>
    <source>
        <strain evidence="1">HGM_15179</strain>
        <tissue evidence="1">Muscle</tissue>
    </source>
</reference>
<evidence type="ECO:0000313" key="1">
    <source>
        <dbReference type="EMBL" id="TRZ15992.1"/>
    </source>
</evidence>
<accession>A0A8K1LJC3</accession>
<gene>
    <name evidence="1" type="ORF">HGM15179_011120</name>
</gene>
<keyword evidence="2" id="KW-1185">Reference proteome</keyword>